<evidence type="ECO:0000313" key="2">
    <source>
        <dbReference type="Proteomes" id="UP000327468"/>
    </source>
</evidence>
<keyword evidence="2" id="KW-1185">Reference proteome</keyword>
<dbReference type="EMBL" id="VFJC01000031">
    <property type="protein sequence ID" value="KAB5517142.1"/>
    <property type="molecule type" value="Genomic_DNA"/>
</dbReference>
<comment type="caution">
    <text evidence="1">The sequence shown here is derived from an EMBL/GenBank/DDBJ whole genome shotgun (WGS) entry which is preliminary data.</text>
</comment>
<organism evidence="1 2">
    <name type="scientific">Pangasianodon hypophthalmus</name>
    <name type="common">Striped catfish</name>
    <name type="synonym">Helicophagus hypophthalmus</name>
    <dbReference type="NCBI Taxonomy" id="310915"/>
    <lineage>
        <taxon>Eukaryota</taxon>
        <taxon>Metazoa</taxon>
        <taxon>Chordata</taxon>
        <taxon>Craniata</taxon>
        <taxon>Vertebrata</taxon>
        <taxon>Euteleostomi</taxon>
        <taxon>Actinopterygii</taxon>
        <taxon>Neopterygii</taxon>
        <taxon>Teleostei</taxon>
        <taxon>Ostariophysi</taxon>
        <taxon>Siluriformes</taxon>
        <taxon>Pangasiidae</taxon>
        <taxon>Pangasianodon</taxon>
    </lineage>
</organism>
<name>A0A5N5JDQ5_PANHP</name>
<protein>
    <submittedName>
        <fullName evidence="1">Uncharacterized protein</fullName>
    </submittedName>
</protein>
<dbReference type="Proteomes" id="UP000327468">
    <property type="component" value="Chromosome 30"/>
</dbReference>
<evidence type="ECO:0000313" key="1">
    <source>
        <dbReference type="EMBL" id="KAB5517142.1"/>
    </source>
</evidence>
<dbReference type="AlphaFoldDB" id="A0A5N5JDQ5"/>
<reference evidence="1 2" key="1">
    <citation type="submission" date="2019-06" db="EMBL/GenBank/DDBJ databases">
        <title>A chromosome-scale genome assembly of the striped catfish, Pangasianodon hypophthalmus.</title>
        <authorList>
            <person name="Wen M."/>
            <person name="Zahm M."/>
            <person name="Roques C."/>
            <person name="Cabau C."/>
            <person name="Klopp C."/>
            <person name="Donnadieu C."/>
            <person name="Jouanno E."/>
            <person name="Avarre J.-C."/>
            <person name="Campet M."/>
            <person name="Ha T.T.T."/>
            <person name="Dugue R."/>
            <person name="Lampietro C."/>
            <person name="Louis A."/>
            <person name="Herpin A."/>
            <person name="Echchiki A."/>
            <person name="Berthelot C."/>
            <person name="Parey E."/>
            <person name="Roest-Crollius H."/>
            <person name="Braasch I."/>
            <person name="Postlethwait J."/>
            <person name="Bobe J."/>
            <person name="Montfort J."/>
            <person name="Bouchez O."/>
            <person name="Begum T."/>
            <person name="Schartl M."/>
            <person name="Guiguen Y."/>
        </authorList>
    </citation>
    <scope>NUCLEOTIDE SEQUENCE [LARGE SCALE GENOMIC DNA]</scope>
    <source>
        <strain evidence="1 2">Indonesia</strain>
        <tissue evidence="1">Blood</tissue>
    </source>
</reference>
<sequence>MDAERLLRSLIEDPFPYIKDPSALGQFTNTCVLDSLLAALHTAYIKFPNIKEILNRNDFFTEVMSLLKEKRYIKTRIVCVQELNLGKVDLYGNVKDYFPLIAKLKYAEITFKQKLPNDAIYKEIPSMFKQCGDVMVLGDPSDPTLILVHREVHNVLYQDCKSTELPLHVDDEKNRTFALQFLLLGKEEHMTI</sequence>
<gene>
    <name evidence="1" type="ORF">PHYPO_G00186000</name>
</gene>
<proteinExistence type="predicted"/>
<accession>A0A5N5JDQ5</accession>